<dbReference type="OrthoDB" id="4033386at2759"/>
<gene>
    <name evidence="3" type="ORF">TSTA_069260</name>
</gene>
<feature type="compositionally biased region" description="Basic and acidic residues" evidence="2">
    <location>
        <begin position="300"/>
        <end position="311"/>
    </location>
</feature>
<feature type="region of interest" description="Disordered" evidence="2">
    <location>
        <begin position="370"/>
        <end position="402"/>
    </location>
</feature>
<reference evidence="4" key="1">
    <citation type="journal article" date="2015" name="Genome Announc.">
        <title>Genome sequence of the AIDS-associated pathogen Penicillium marneffei (ATCC18224) and its near taxonomic relative Talaromyces stipitatus (ATCC10500).</title>
        <authorList>
            <person name="Nierman W.C."/>
            <person name="Fedorova-Abrams N.D."/>
            <person name="Andrianopoulos A."/>
        </authorList>
    </citation>
    <scope>NUCLEOTIDE SEQUENCE [LARGE SCALE GENOMIC DNA]</scope>
    <source>
        <strain evidence="4">ATCC 10500 / CBS 375.48 / QM 6759 / NRRL 1006</strain>
    </source>
</reference>
<dbReference type="InParanoid" id="B8LYZ7"/>
<evidence type="ECO:0000256" key="1">
    <source>
        <dbReference type="SAM" id="Coils"/>
    </source>
</evidence>
<dbReference type="EMBL" id="EQ962652">
    <property type="protein sequence ID" value="EED23505.1"/>
    <property type="molecule type" value="Genomic_DNA"/>
</dbReference>
<feature type="coiled-coil region" evidence="1">
    <location>
        <begin position="238"/>
        <end position="270"/>
    </location>
</feature>
<organism evidence="3 4">
    <name type="scientific">Talaromyces stipitatus (strain ATCC 10500 / CBS 375.48 / QM 6759 / NRRL 1006)</name>
    <name type="common">Penicillium stipitatum</name>
    <dbReference type="NCBI Taxonomy" id="441959"/>
    <lineage>
        <taxon>Eukaryota</taxon>
        <taxon>Fungi</taxon>
        <taxon>Dikarya</taxon>
        <taxon>Ascomycota</taxon>
        <taxon>Pezizomycotina</taxon>
        <taxon>Eurotiomycetes</taxon>
        <taxon>Eurotiomycetidae</taxon>
        <taxon>Eurotiales</taxon>
        <taxon>Trichocomaceae</taxon>
        <taxon>Talaromyces</taxon>
        <taxon>Talaromyces sect. Talaromyces</taxon>
    </lineage>
</organism>
<keyword evidence="4" id="KW-1185">Reference proteome</keyword>
<dbReference type="AlphaFoldDB" id="B8LYZ7"/>
<dbReference type="VEuPathDB" id="FungiDB:TSTA_069260"/>
<evidence type="ECO:0000313" key="3">
    <source>
        <dbReference type="EMBL" id="EED23505.1"/>
    </source>
</evidence>
<dbReference type="GeneID" id="8107338"/>
<name>B8LYZ7_TALSN</name>
<evidence type="ECO:0000256" key="2">
    <source>
        <dbReference type="SAM" id="MobiDB-lite"/>
    </source>
</evidence>
<proteinExistence type="predicted"/>
<accession>B8LYZ7</accession>
<feature type="compositionally biased region" description="Polar residues" evidence="2">
    <location>
        <begin position="370"/>
        <end position="388"/>
    </location>
</feature>
<evidence type="ECO:0000313" key="4">
    <source>
        <dbReference type="Proteomes" id="UP000001745"/>
    </source>
</evidence>
<dbReference type="Proteomes" id="UP000001745">
    <property type="component" value="Unassembled WGS sequence"/>
</dbReference>
<dbReference type="PhylomeDB" id="B8LYZ7"/>
<sequence>MDRNALRERLPPTLYMIANFAHEITGRKPGKNCASRWLNKHPNALISRYSPDIDRNRKRADCAWSYALYLELINRNIEQYNLQPNQIYNMDEKGFAIGIMTSQKRVFSRRLYEKKFKQFLQDGNREWITTIACIRADGTVISPVLIYMAKSGHQGFIMFLEETQGKKYQLWLQSTGLVPFSPEVVLQRFNEKSESRPSSASSTASILLPEEWRDIRKLLRKIGGKNPSKDFKMLSNTVMELTTEVILLRLQLERAEKALLNEKRRRIRKRPLLLGLPNENEGGAIFFSFSKIQQARELQQQREDQARRKEPGNTIKSFDNGLQRKLQRKKSKKRLKPVNKSEKDACKKLPKKQRQKLEEKLAKQANLQLQKDIIATTNPRKSRTNPNSRKLKRKQSSEVEEEVIDEVLATNRREQ</sequence>
<dbReference type="RefSeq" id="XP_002340892.1">
    <property type="nucleotide sequence ID" value="XM_002340851.1"/>
</dbReference>
<protein>
    <recommendedName>
        <fullName evidence="5">DDE-1 domain-containing protein</fullName>
    </recommendedName>
</protein>
<dbReference type="HOGENOM" id="CLU_013929_6_2_1"/>
<keyword evidence="1" id="KW-0175">Coiled coil</keyword>
<feature type="region of interest" description="Disordered" evidence="2">
    <location>
        <begin position="300"/>
        <end position="319"/>
    </location>
</feature>
<feature type="compositionally biased region" description="Basic residues" evidence="2">
    <location>
        <begin position="325"/>
        <end position="337"/>
    </location>
</feature>
<feature type="region of interest" description="Disordered" evidence="2">
    <location>
        <begin position="325"/>
        <end position="354"/>
    </location>
</feature>
<evidence type="ECO:0008006" key="5">
    <source>
        <dbReference type="Google" id="ProtNLM"/>
    </source>
</evidence>